<dbReference type="EMBL" id="JAGFBS010000044">
    <property type="protein sequence ID" value="KAG6370831.1"/>
    <property type="molecule type" value="Genomic_DNA"/>
</dbReference>
<proteinExistence type="predicted"/>
<dbReference type="AlphaFoldDB" id="A0A8I3A4I8"/>
<reference evidence="1" key="1">
    <citation type="submission" date="2021-03" db="EMBL/GenBank/DDBJ databases">
        <title>Evolutionary innovations through gain and loss of genes in the ectomycorrhizal Boletales.</title>
        <authorList>
            <person name="Wu G."/>
            <person name="Miyauchi S."/>
            <person name="Morin E."/>
            <person name="Yang Z.-L."/>
            <person name="Xu J."/>
            <person name="Martin F.M."/>
        </authorList>
    </citation>
    <scope>NUCLEOTIDE SEQUENCE</scope>
    <source>
        <strain evidence="1">BR01</strain>
    </source>
</reference>
<dbReference type="SUPFAM" id="SSF56112">
    <property type="entry name" value="Protein kinase-like (PK-like)"/>
    <property type="match status" value="1"/>
</dbReference>
<evidence type="ECO:0000313" key="2">
    <source>
        <dbReference type="Proteomes" id="UP000683000"/>
    </source>
</evidence>
<evidence type="ECO:0000313" key="1">
    <source>
        <dbReference type="EMBL" id="KAG6370831.1"/>
    </source>
</evidence>
<gene>
    <name evidence="1" type="ORF">JVT61DRAFT_11043</name>
</gene>
<keyword evidence="2" id="KW-1185">Reference proteome</keyword>
<organism evidence="1 2">
    <name type="scientific">Boletus reticuloceps</name>
    <dbReference type="NCBI Taxonomy" id="495285"/>
    <lineage>
        <taxon>Eukaryota</taxon>
        <taxon>Fungi</taxon>
        <taxon>Dikarya</taxon>
        <taxon>Basidiomycota</taxon>
        <taxon>Agaricomycotina</taxon>
        <taxon>Agaricomycetes</taxon>
        <taxon>Agaricomycetidae</taxon>
        <taxon>Boletales</taxon>
        <taxon>Boletineae</taxon>
        <taxon>Boletaceae</taxon>
        <taxon>Boletoideae</taxon>
        <taxon>Boletus</taxon>
    </lineage>
</organism>
<sequence>MTIGLTCKYSDVSQGLSLFSDGNLEKGVELFEEQHTCNQYCTWFGLSSFSEAGSM</sequence>
<accession>A0A8I3A4I8</accession>
<evidence type="ECO:0008006" key="3">
    <source>
        <dbReference type="Google" id="ProtNLM"/>
    </source>
</evidence>
<dbReference type="OrthoDB" id="301415at2759"/>
<dbReference type="InterPro" id="IPR011009">
    <property type="entry name" value="Kinase-like_dom_sf"/>
</dbReference>
<dbReference type="Proteomes" id="UP000683000">
    <property type="component" value="Unassembled WGS sequence"/>
</dbReference>
<name>A0A8I3A4I8_9AGAM</name>
<comment type="caution">
    <text evidence="1">The sequence shown here is derived from an EMBL/GenBank/DDBJ whole genome shotgun (WGS) entry which is preliminary data.</text>
</comment>
<dbReference type="Gene3D" id="3.20.200.10">
    <property type="entry name" value="MHCK/EF2 kinase"/>
    <property type="match status" value="1"/>
</dbReference>
<protein>
    <recommendedName>
        <fullName evidence="3">Alpha-type protein kinase domain-containing protein</fullName>
    </recommendedName>
</protein>